<accession>A0A4Y2E936</accession>
<comment type="caution">
    <text evidence="1">The sequence shown here is derived from an EMBL/GenBank/DDBJ whole genome shotgun (WGS) entry which is preliminary data.</text>
</comment>
<protein>
    <submittedName>
        <fullName evidence="1">Uncharacterized protein</fullName>
    </submittedName>
</protein>
<dbReference type="EMBL" id="BGPR01000542">
    <property type="protein sequence ID" value="GBM25632.1"/>
    <property type="molecule type" value="Genomic_DNA"/>
</dbReference>
<organism evidence="1 2">
    <name type="scientific">Araneus ventricosus</name>
    <name type="common">Orbweaver spider</name>
    <name type="synonym">Epeira ventricosa</name>
    <dbReference type="NCBI Taxonomy" id="182803"/>
    <lineage>
        <taxon>Eukaryota</taxon>
        <taxon>Metazoa</taxon>
        <taxon>Ecdysozoa</taxon>
        <taxon>Arthropoda</taxon>
        <taxon>Chelicerata</taxon>
        <taxon>Arachnida</taxon>
        <taxon>Araneae</taxon>
        <taxon>Araneomorphae</taxon>
        <taxon>Entelegynae</taxon>
        <taxon>Araneoidea</taxon>
        <taxon>Araneidae</taxon>
        <taxon>Araneus</taxon>
    </lineage>
</organism>
<reference evidence="1 2" key="1">
    <citation type="journal article" date="2019" name="Sci. Rep.">
        <title>Orb-weaving spider Araneus ventricosus genome elucidates the spidroin gene catalogue.</title>
        <authorList>
            <person name="Kono N."/>
            <person name="Nakamura H."/>
            <person name="Ohtoshi R."/>
            <person name="Moran D.A.P."/>
            <person name="Shinohara A."/>
            <person name="Yoshida Y."/>
            <person name="Fujiwara M."/>
            <person name="Mori M."/>
            <person name="Tomita M."/>
            <person name="Arakawa K."/>
        </authorList>
    </citation>
    <scope>NUCLEOTIDE SEQUENCE [LARGE SCALE GENOMIC DNA]</scope>
</reference>
<keyword evidence="2" id="KW-1185">Reference proteome</keyword>
<evidence type="ECO:0000313" key="1">
    <source>
        <dbReference type="EMBL" id="GBM25632.1"/>
    </source>
</evidence>
<name>A0A4Y2E936_ARAVE</name>
<proteinExistence type="predicted"/>
<dbReference type="AlphaFoldDB" id="A0A4Y2E936"/>
<evidence type="ECO:0000313" key="2">
    <source>
        <dbReference type="Proteomes" id="UP000499080"/>
    </source>
</evidence>
<dbReference type="Proteomes" id="UP000499080">
    <property type="component" value="Unassembled WGS sequence"/>
</dbReference>
<sequence length="109" mass="12560">MEAWSRATRRHCSGLVQIQKIFLLEESIIPTEADEKSFPGCSTEDSWEEAIALLEWTLRESNEWLSCADLSFQCRSLRKEKEGNDAMSQISRHSWRIAIVICSVSRIIN</sequence>
<gene>
    <name evidence="1" type="ORF">AVEN_82750_1</name>
</gene>